<keyword evidence="2" id="KW-1185">Reference proteome</keyword>
<comment type="caution">
    <text evidence="1">The sequence shown here is derived from an EMBL/GenBank/DDBJ whole genome shotgun (WGS) entry which is preliminary data.</text>
</comment>
<dbReference type="OrthoDB" id="998115at2759"/>
<name>A0A843V6C8_COLES</name>
<evidence type="ECO:0000313" key="1">
    <source>
        <dbReference type="EMBL" id="MQL89330.1"/>
    </source>
</evidence>
<sequence length="124" mass="14466">MLGFIGVRCKCLAFELLSGLFYGGTPFHDFCCECASRTVRFRKERVGFPAMSSQEYMDKMQLRQNYRNLWHTDLMRTVVADFPYCCLAFWCSVGRSQYLFDLQLKPHKVFSMLSKVTEAVAWAM</sequence>
<evidence type="ECO:0000313" key="2">
    <source>
        <dbReference type="Proteomes" id="UP000652761"/>
    </source>
</evidence>
<protein>
    <submittedName>
        <fullName evidence="1">Uncharacterized protein</fullName>
    </submittedName>
</protein>
<reference evidence="1" key="1">
    <citation type="submission" date="2017-07" db="EMBL/GenBank/DDBJ databases">
        <title>Taro Niue Genome Assembly and Annotation.</title>
        <authorList>
            <person name="Atibalentja N."/>
            <person name="Keating K."/>
            <person name="Fields C.J."/>
        </authorList>
    </citation>
    <scope>NUCLEOTIDE SEQUENCE</scope>
    <source>
        <strain evidence="1">Niue_2</strain>
        <tissue evidence="1">Leaf</tissue>
    </source>
</reference>
<gene>
    <name evidence="1" type="ORF">Taro_021903</name>
</gene>
<feature type="non-terminal residue" evidence="1">
    <location>
        <position position="1"/>
    </location>
</feature>
<dbReference type="Proteomes" id="UP000652761">
    <property type="component" value="Unassembled WGS sequence"/>
</dbReference>
<dbReference type="AlphaFoldDB" id="A0A843V6C8"/>
<proteinExistence type="predicted"/>
<dbReference type="PANTHER" id="PTHR31152">
    <property type="entry name" value="PLAC8 FAMILY PROTEIN"/>
    <property type="match status" value="1"/>
</dbReference>
<dbReference type="EMBL" id="NMUH01001139">
    <property type="protein sequence ID" value="MQL89330.1"/>
    <property type="molecule type" value="Genomic_DNA"/>
</dbReference>
<dbReference type="PANTHER" id="PTHR31152:SF1">
    <property type="entry name" value="PLAC8 FAMILY PROTEIN"/>
    <property type="match status" value="1"/>
</dbReference>
<organism evidence="1 2">
    <name type="scientific">Colocasia esculenta</name>
    <name type="common">Wild taro</name>
    <name type="synonym">Arum esculentum</name>
    <dbReference type="NCBI Taxonomy" id="4460"/>
    <lineage>
        <taxon>Eukaryota</taxon>
        <taxon>Viridiplantae</taxon>
        <taxon>Streptophyta</taxon>
        <taxon>Embryophyta</taxon>
        <taxon>Tracheophyta</taxon>
        <taxon>Spermatophyta</taxon>
        <taxon>Magnoliopsida</taxon>
        <taxon>Liliopsida</taxon>
        <taxon>Araceae</taxon>
        <taxon>Aroideae</taxon>
        <taxon>Colocasieae</taxon>
        <taxon>Colocasia</taxon>
    </lineage>
</organism>
<accession>A0A843V6C8</accession>